<feature type="region of interest" description="Disordered" evidence="1">
    <location>
        <begin position="216"/>
        <end position="237"/>
    </location>
</feature>
<accession>A0A2U8QTE8</accession>
<keyword evidence="3" id="KW-1185">Reference proteome</keyword>
<proteinExistence type="predicted"/>
<dbReference type="EMBL" id="CP029463">
    <property type="protein sequence ID" value="AWM13156.1"/>
    <property type="molecule type" value="Genomic_DNA"/>
</dbReference>
<name>A0A2U8QTE8_9FLAO</name>
<sequence>MKPKYQVDFAKPIDYTNERQYTLKNYLDKDKYNWVKHEYRKFNNHTNSWEDIFLTNKKIALRIKIHLGEKKRYDPFNEFPKLPKTYQDYKEISIYLISTIFFKKFNSQELFEIMAILTKETPFIELKYFNVGEKYGYEDSTIVKHDNKLIKSFNVIINDKLFTLYDYLVDYKLNKSELEITSIVKEYLENLDFEIEIKNTEIEEKFNNENNSERYTIEDSYNDGGGGNEWSDPSEFW</sequence>
<dbReference type="RefSeq" id="WP_109568559.1">
    <property type="nucleotide sequence ID" value="NZ_CP029463.1"/>
</dbReference>
<gene>
    <name evidence="2" type="ORF">DI487_04210</name>
</gene>
<dbReference type="KEGG" id="fse:DI487_04210"/>
<organism evidence="2 3">
    <name type="scientific">Flavobacterium sediminis</name>
    <dbReference type="NCBI Taxonomy" id="2201181"/>
    <lineage>
        <taxon>Bacteria</taxon>
        <taxon>Pseudomonadati</taxon>
        <taxon>Bacteroidota</taxon>
        <taxon>Flavobacteriia</taxon>
        <taxon>Flavobacteriales</taxon>
        <taxon>Flavobacteriaceae</taxon>
        <taxon>Flavobacterium</taxon>
    </lineage>
</organism>
<dbReference type="AlphaFoldDB" id="A0A2U8QTE8"/>
<evidence type="ECO:0000256" key="1">
    <source>
        <dbReference type="SAM" id="MobiDB-lite"/>
    </source>
</evidence>
<evidence type="ECO:0000313" key="3">
    <source>
        <dbReference type="Proteomes" id="UP000245429"/>
    </source>
</evidence>
<dbReference type="Proteomes" id="UP000245429">
    <property type="component" value="Chromosome"/>
</dbReference>
<reference evidence="2 3" key="1">
    <citation type="submission" date="2018-05" db="EMBL/GenBank/DDBJ databases">
        <title>Flavobacterium sp. MEBiC07310.</title>
        <authorList>
            <person name="Baek K."/>
        </authorList>
    </citation>
    <scope>NUCLEOTIDE SEQUENCE [LARGE SCALE GENOMIC DNA]</scope>
    <source>
        <strain evidence="2 3">MEBiC07310</strain>
    </source>
</reference>
<protein>
    <submittedName>
        <fullName evidence="2">Uncharacterized protein</fullName>
    </submittedName>
</protein>
<evidence type="ECO:0000313" key="2">
    <source>
        <dbReference type="EMBL" id="AWM13156.1"/>
    </source>
</evidence>